<dbReference type="Proteomes" id="UP000716291">
    <property type="component" value="Unassembled WGS sequence"/>
</dbReference>
<evidence type="ECO:0000256" key="1">
    <source>
        <dbReference type="SAM" id="MobiDB-lite"/>
    </source>
</evidence>
<sequence>MEEQANRDLQPSVTQADGYQTRSKSRQPNVIENKNVYEMDGIVLDGMTRSVGSIIKTEARKLAESAKTYTDLTGEAKNSVFLGFNSIVDLSNNSTDEGSQRSFFSNEEWQQLKNLKIEKKARTDLKAAYRLSLDCQYKHAFSSDESYFEIYSHVIRLLNQDNSILKRSETATEQDFVGEAWTPILNSMLNDKSLFLKWGDSISESSSLAKKRALPDKNTMGDRIDLRVLTKVDDSYHDLSNCEFANDKLGPGKFTADHLKILRGSKVILDDITNQKFLKAKDARRLIVPSFQANGLEGEIKITKLVAPGLYTVQHLGSVDVPYLADDLSILRIKTIPRLNFMKF</sequence>
<feature type="region of interest" description="Disordered" evidence="1">
    <location>
        <begin position="1"/>
        <end position="32"/>
    </location>
</feature>
<dbReference type="EMBL" id="JAANQT010003065">
    <property type="protein sequence ID" value="KAG1301471.1"/>
    <property type="molecule type" value="Genomic_DNA"/>
</dbReference>
<name>A0A9P6WYI5_RHIOR</name>
<evidence type="ECO:0000313" key="3">
    <source>
        <dbReference type="Proteomes" id="UP000716291"/>
    </source>
</evidence>
<feature type="compositionally biased region" description="Polar residues" evidence="1">
    <location>
        <begin position="7"/>
        <end position="32"/>
    </location>
</feature>
<protein>
    <submittedName>
        <fullName evidence="2">Uncharacterized protein</fullName>
    </submittedName>
</protein>
<keyword evidence="3" id="KW-1185">Reference proteome</keyword>
<comment type="caution">
    <text evidence="2">The sequence shown here is derived from an EMBL/GenBank/DDBJ whole genome shotgun (WGS) entry which is preliminary data.</text>
</comment>
<dbReference type="AlphaFoldDB" id="A0A9P6WYI5"/>
<organism evidence="2 3">
    <name type="scientific">Rhizopus oryzae</name>
    <name type="common">Mucormycosis agent</name>
    <name type="synonym">Rhizopus arrhizus var. delemar</name>
    <dbReference type="NCBI Taxonomy" id="64495"/>
    <lineage>
        <taxon>Eukaryota</taxon>
        <taxon>Fungi</taxon>
        <taxon>Fungi incertae sedis</taxon>
        <taxon>Mucoromycota</taxon>
        <taxon>Mucoromycotina</taxon>
        <taxon>Mucoromycetes</taxon>
        <taxon>Mucorales</taxon>
        <taxon>Mucorineae</taxon>
        <taxon>Rhizopodaceae</taxon>
        <taxon>Rhizopus</taxon>
    </lineage>
</organism>
<reference evidence="2" key="1">
    <citation type="journal article" date="2020" name="Microb. Genom.">
        <title>Genetic diversity of clinical and environmental Mucorales isolates obtained from an investigation of mucormycosis cases among solid organ transplant recipients.</title>
        <authorList>
            <person name="Nguyen M.H."/>
            <person name="Kaul D."/>
            <person name="Muto C."/>
            <person name="Cheng S.J."/>
            <person name="Richter R.A."/>
            <person name="Bruno V.M."/>
            <person name="Liu G."/>
            <person name="Beyhan S."/>
            <person name="Sundermann A.J."/>
            <person name="Mounaud S."/>
            <person name="Pasculle A.W."/>
            <person name="Nierman W.C."/>
            <person name="Driscoll E."/>
            <person name="Cumbie R."/>
            <person name="Clancy C.J."/>
            <person name="Dupont C.L."/>
        </authorList>
    </citation>
    <scope>NUCLEOTIDE SEQUENCE</scope>
    <source>
        <strain evidence="2">GL11</strain>
    </source>
</reference>
<evidence type="ECO:0000313" key="2">
    <source>
        <dbReference type="EMBL" id="KAG1301471.1"/>
    </source>
</evidence>
<proteinExistence type="predicted"/>
<gene>
    <name evidence="2" type="ORF">G6F64_011770</name>
</gene>
<accession>A0A9P6WYI5</accession>